<organism evidence="1 2">
    <name type="scientific">Saxibacter everestensis</name>
    <dbReference type="NCBI Taxonomy" id="2909229"/>
    <lineage>
        <taxon>Bacteria</taxon>
        <taxon>Bacillati</taxon>
        <taxon>Actinomycetota</taxon>
        <taxon>Actinomycetes</taxon>
        <taxon>Micrococcales</taxon>
        <taxon>Brevibacteriaceae</taxon>
        <taxon>Saxibacter</taxon>
    </lineage>
</organism>
<protein>
    <submittedName>
        <fullName evidence="1">Uncharacterized protein</fullName>
    </submittedName>
</protein>
<gene>
    <name evidence="1" type="ORF">LWF01_06325</name>
</gene>
<sequence length="183" mass="19815">MDGLFEDNQLFMQRESFDYVITGAAGVSRADWRITEGKQDVKHLLRSLLTRFATPGAEFGLVDGQGVHRLDIASAAGSTGKVDLTVSEPGGELVGSAATDGRKFTVFPTIVLSDGAGEPVGHMTTRRELRAYDVFSQETAVIAFGSSRPVFGRMVYEVSFTDNVPTRSRVLIVAALIGWDLSR</sequence>
<evidence type="ECO:0000313" key="1">
    <source>
        <dbReference type="EMBL" id="WGW13378.1"/>
    </source>
</evidence>
<dbReference type="Proteomes" id="UP001209083">
    <property type="component" value="Chromosome"/>
</dbReference>
<keyword evidence="2" id="KW-1185">Reference proteome</keyword>
<name>A0ABY8QWL1_9MICO</name>
<proteinExistence type="predicted"/>
<dbReference type="EMBL" id="CP090958">
    <property type="protein sequence ID" value="WGW13378.1"/>
    <property type="molecule type" value="Genomic_DNA"/>
</dbReference>
<evidence type="ECO:0000313" key="2">
    <source>
        <dbReference type="Proteomes" id="UP001209083"/>
    </source>
</evidence>
<reference evidence="1 2" key="1">
    <citation type="submission" date="2023-05" db="EMBL/GenBank/DDBJ databases">
        <title>Lithophilousrod everest ZFBP1038 complete genpme.</title>
        <authorList>
            <person name="Tian M."/>
        </authorList>
    </citation>
    <scope>NUCLEOTIDE SEQUENCE [LARGE SCALE GENOMIC DNA]</scope>
    <source>
        <strain evidence="1 2">ZFBP1038</strain>
    </source>
</reference>
<accession>A0ABY8QWL1</accession>
<dbReference type="RefSeq" id="WP_349640197.1">
    <property type="nucleotide sequence ID" value="NZ_CP090958.1"/>
</dbReference>